<comment type="caution">
    <text evidence="1">The sequence shown here is derived from an EMBL/GenBank/DDBJ whole genome shotgun (WGS) entry which is preliminary data.</text>
</comment>
<dbReference type="AlphaFoldDB" id="A0A1R2CGJ9"/>
<proteinExistence type="predicted"/>
<name>A0A1R2CGJ9_9CILI</name>
<accession>A0A1R2CGJ9</accession>
<sequence>MIQIMNETNKLLQNSILFKDIKTLSPRLIEFSNLKSTSKKPIPKIIGSPIQSLNALDHRSQKKGQKFFSKSKFSIYKPENDINSFILDLNHSQKPSGPGNYSISFNIPEPALGIFNKPKDHLQSLTPRVGSNTPTKSQLETTKFTPRPLQWPVKIANKIGYGANTPNLMLNEPKTKLGALKIKKTPDTPSPRSSVQSDSYKKTFSVYKKRKYTELPSNFILCSLSLSEKHRSSHGNYFNKNIEKSLKYYGNPCVEFSDKDEIQGPEINSMNMSLNLNFSSLNKKAFKASRDNKDRPKFRIVRDLQIRKSKNN</sequence>
<keyword evidence="2" id="KW-1185">Reference proteome</keyword>
<organism evidence="1 2">
    <name type="scientific">Stentor coeruleus</name>
    <dbReference type="NCBI Taxonomy" id="5963"/>
    <lineage>
        <taxon>Eukaryota</taxon>
        <taxon>Sar</taxon>
        <taxon>Alveolata</taxon>
        <taxon>Ciliophora</taxon>
        <taxon>Postciliodesmatophora</taxon>
        <taxon>Heterotrichea</taxon>
        <taxon>Heterotrichida</taxon>
        <taxon>Stentoridae</taxon>
        <taxon>Stentor</taxon>
    </lineage>
</organism>
<gene>
    <name evidence="1" type="ORF">SteCoe_9970</name>
</gene>
<dbReference type="Proteomes" id="UP000187209">
    <property type="component" value="Unassembled WGS sequence"/>
</dbReference>
<evidence type="ECO:0000313" key="1">
    <source>
        <dbReference type="EMBL" id="OMJ88151.1"/>
    </source>
</evidence>
<reference evidence="1 2" key="1">
    <citation type="submission" date="2016-11" db="EMBL/GenBank/DDBJ databases">
        <title>The macronuclear genome of Stentor coeruleus: a giant cell with tiny introns.</title>
        <authorList>
            <person name="Slabodnick M."/>
            <person name="Ruby J.G."/>
            <person name="Reiff S.B."/>
            <person name="Swart E.C."/>
            <person name="Gosai S."/>
            <person name="Prabakaran S."/>
            <person name="Witkowska E."/>
            <person name="Larue G.E."/>
            <person name="Fisher S."/>
            <person name="Freeman R.M."/>
            <person name="Gunawardena J."/>
            <person name="Chu W."/>
            <person name="Stover N.A."/>
            <person name="Gregory B.D."/>
            <person name="Nowacki M."/>
            <person name="Derisi J."/>
            <person name="Roy S.W."/>
            <person name="Marshall W.F."/>
            <person name="Sood P."/>
        </authorList>
    </citation>
    <scope>NUCLEOTIDE SEQUENCE [LARGE SCALE GENOMIC DNA]</scope>
    <source>
        <strain evidence="1">WM001</strain>
    </source>
</reference>
<dbReference type="EMBL" id="MPUH01000158">
    <property type="protein sequence ID" value="OMJ88151.1"/>
    <property type="molecule type" value="Genomic_DNA"/>
</dbReference>
<protein>
    <submittedName>
        <fullName evidence="1">Uncharacterized protein</fullName>
    </submittedName>
</protein>
<evidence type="ECO:0000313" key="2">
    <source>
        <dbReference type="Proteomes" id="UP000187209"/>
    </source>
</evidence>